<dbReference type="SUPFAM" id="SSF57756">
    <property type="entry name" value="Retrovirus zinc finger-like domains"/>
    <property type="match status" value="1"/>
</dbReference>
<keyword evidence="1" id="KW-0863">Zinc-finger</keyword>
<feature type="compositionally biased region" description="Low complexity" evidence="3">
    <location>
        <begin position="333"/>
        <end position="345"/>
    </location>
</feature>
<protein>
    <submittedName>
        <fullName evidence="5">Pol-like protein</fullName>
    </submittedName>
</protein>
<dbReference type="InterPro" id="IPR036875">
    <property type="entry name" value="Znf_CCHC_sf"/>
</dbReference>
<keyword evidence="6" id="KW-1185">Reference proteome</keyword>
<dbReference type="EMBL" id="AZNH01000102">
    <property type="protein sequence ID" value="KID82118.1"/>
    <property type="molecule type" value="Genomic_DNA"/>
</dbReference>
<evidence type="ECO:0000256" key="2">
    <source>
        <dbReference type="SAM" id="Coils"/>
    </source>
</evidence>
<feature type="compositionally biased region" description="Basic and acidic residues" evidence="3">
    <location>
        <begin position="318"/>
        <end position="332"/>
    </location>
</feature>
<accession>A0A0B4GI25</accession>
<dbReference type="GO" id="GO:0003676">
    <property type="term" value="F:nucleic acid binding"/>
    <property type="evidence" value="ECO:0007669"/>
    <property type="project" value="InterPro"/>
</dbReference>
<feature type="coiled-coil region" evidence="2">
    <location>
        <begin position="33"/>
        <end position="64"/>
    </location>
</feature>
<dbReference type="Proteomes" id="UP000031192">
    <property type="component" value="Unassembled WGS sequence"/>
</dbReference>
<dbReference type="Gene3D" id="4.10.60.10">
    <property type="entry name" value="Zinc finger, CCHC-type"/>
    <property type="match status" value="1"/>
</dbReference>
<feature type="region of interest" description="Disordered" evidence="3">
    <location>
        <begin position="293"/>
        <end position="351"/>
    </location>
</feature>
<dbReference type="HOGENOM" id="CLU_055316_0_0_1"/>
<name>A0A0B4GI25_METGA</name>
<dbReference type="PROSITE" id="PS50158">
    <property type="entry name" value="ZF_CCHC"/>
    <property type="match status" value="1"/>
</dbReference>
<dbReference type="AlphaFoldDB" id="A0A0B4GI25"/>
<evidence type="ECO:0000256" key="1">
    <source>
        <dbReference type="PROSITE-ProRule" id="PRU00047"/>
    </source>
</evidence>
<evidence type="ECO:0000256" key="3">
    <source>
        <dbReference type="SAM" id="MobiDB-lite"/>
    </source>
</evidence>
<keyword evidence="1" id="KW-0862">Zinc</keyword>
<dbReference type="InterPro" id="IPR001878">
    <property type="entry name" value="Znf_CCHC"/>
</dbReference>
<feature type="compositionally biased region" description="Basic and acidic residues" evidence="3">
    <location>
        <begin position="373"/>
        <end position="386"/>
    </location>
</feature>
<feature type="domain" description="CCHC-type" evidence="4">
    <location>
        <begin position="354"/>
        <end position="367"/>
    </location>
</feature>
<evidence type="ECO:0000313" key="5">
    <source>
        <dbReference type="EMBL" id="KID82118.1"/>
    </source>
</evidence>
<evidence type="ECO:0000313" key="6">
    <source>
        <dbReference type="Proteomes" id="UP000031192"/>
    </source>
</evidence>
<reference evidence="5 6" key="1">
    <citation type="journal article" date="2014" name="Proc. Natl. Acad. Sci. U.S.A.">
        <title>Trajectory and genomic determinants of fungal-pathogen speciation and host adaptation.</title>
        <authorList>
            <person name="Hu X."/>
            <person name="Xiao G."/>
            <person name="Zheng P."/>
            <person name="Shang Y."/>
            <person name="Su Y."/>
            <person name="Zhang X."/>
            <person name="Liu X."/>
            <person name="Zhan S."/>
            <person name="St Leger R.J."/>
            <person name="Wang C."/>
        </authorList>
    </citation>
    <scope>NUCLEOTIDE SEQUENCE [LARGE SCALE GENOMIC DNA]</scope>
    <source>
        <strain evidence="5 6">ARSEF 977</strain>
    </source>
</reference>
<gene>
    <name evidence="5" type="ORF">MGU_10554</name>
</gene>
<feature type="compositionally biased region" description="Polar residues" evidence="3">
    <location>
        <begin position="414"/>
        <end position="426"/>
    </location>
</feature>
<evidence type="ECO:0000259" key="4">
    <source>
        <dbReference type="PROSITE" id="PS50158"/>
    </source>
</evidence>
<keyword evidence="1" id="KW-0479">Metal-binding</keyword>
<keyword evidence="2" id="KW-0175">Coiled coil</keyword>
<proteinExistence type="predicted"/>
<dbReference type="GO" id="GO:0008270">
    <property type="term" value="F:zinc ion binding"/>
    <property type="evidence" value="ECO:0007669"/>
    <property type="project" value="UniProtKB-KW"/>
</dbReference>
<comment type="caution">
    <text evidence="5">The sequence shown here is derived from an EMBL/GenBank/DDBJ whole genome shotgun (WGS) entry which is preliminary data.</text>
</comment>
<organism evidence="5 6">
    <name type="scientific">Metarhizium guizhouense (strain ARSEF 977)</name>
    <dbReference type="NCBI Taxonomy" id="1276136"/>
    <lineage>
        <taxon>Eukaryota</taxon>
        <taxon>Fungi</taxon>
        <taxon>Dikarya</taxon>
        <taxon>Ascomycota</taxon>
        <taxon>Pezizomycotina</taxon>
        <taxon>Sordariomycetes</taxon>
        <taxon>Hypocreomycetidae</taxon>
        <taxon>Hypocreales</taxon>
        <taxon>Clavicipitaceae</taxon>
        <taxon>Metarhizium</taxon>
    </lineage>
</organism>
<feature type="region of interest" description="Disordered" evidence="3">
    <location>
        <begin position="373"/>
        <end position="426"/>
    </location>
</feature>
<sequence length="426" mass="46887">METNEQDGSPPSRTSQLFMQIMSQMSEQAAATQQAFQQTIETLRAEREADREETRAQIRALQSAMATPMISSPGEIANPTPQRIAHAPVLTVTSPSSGTVAGELAEERLPKRKATLPNPQRFDGTRRKFRAWQLEMRSKLRVDGHAIGGLPDQFAYIYSRLDETPQAMAAAYFEKGGQDGQSDPAGFLAYLATCYGDPNSEQRALSRLETMRQGPKENFATFLPKFEKELADSGGATWGDSVKINSLKRVINGELRTHLAGQLNLPARYPEFVNALQSLGANLDELRFYNRQQDQPANQTKHRNQRAKETSPQPPTTQKEETTDKMDWEPTKVGKAGSGKKSNGKPMDMTGPHCYSCGGYGHIARRCANERNKGAAGEKKLGDGKKASKAGRVKPKRETLSQNGEESDGDGDSQYDTASDQESGKE</sequence>